<dbReference type="KEGG" id="chk:D4L85_34000"/>
<evidence type="ECO:0000259" key="1">
    <source>
        <dbReference type="Pfam" id="PF14534"/>
    </source>
</evidence>
<feature type="domain" description="DUF4440" evidence="1">
    <location>
        <begin position="9"/>
        <end position="112"/>
    </location>
</feature>
<organism evidence="2 3">
    <name type="scientific">Chryseolinea soli</name>
    <dbReference type="NCBI Taxonomy" id="2321403"/>
    <lineage>
        <taxon>Bacteria</taxon>
        <taxon>Pseudomonadati</taxon>
        <taxon>Bacteroidota</taxon>
        <taxon>Cytophagia</taxon>
        <taxon>Cytophagales</taxon>
        <taxon>Fulvivirgaceae</taxon>
        <taxon>Chryseolinea</taxon>
    </lineage>
</organism>
<evidence type="ECO:0000313" key="3">
    <source>
        <dbReference type="Proteomes" id="UP000266183"/>
    </source>
</evidence>
<dbReference type="EMBL" id="CP032382">
    <property type="protein sequence ID" value="AYB35293.1"/>
    <property type="molecule type" value="Genomic_DNA"/>
</dbReference>
<keyword evidence="3" id="KW-1185">Reference proteome</keyword>
<protein>
    <submittedName>
        <fullName evidence="2">DUF4440 domain-containing protein</fullName>
    </submittedName>
</protein>
<name>A0A385STX2_9BACT</name>
<evidence type="ECO:0000313" key="2">
    <source>
        <dbReference type="EMBL" id="AYB35293.1"/>
    </source>
</evidence>
<dbReference type="AlphaFoldDB" id="A0A385STX2"/>
<reference evidence="3" key="1">
    <citation type="submission" date="2018-09" db="EMBL/GenBank/DDBJ databases">
        <title>Chryseolinea sp. KIS68-18 isolated from soil.</title>
        <authorList>
            <person name="Weon H.-Y."/>
            <person name="Kwon S.-W."/>
            <person name="Lee S.A."/>
        </authorList>
    </citation>
    <scope>NUCLEOTIDE SEQUENCE [LARGE SCALE GENOMIC DNA]</scope>
    <source>
        <strain evidence="3">KIS68-18</strain>
    </source>
</reference>
<sequence>MRAPRKAEEVHATLANAFNTGNVDVVMSMYDVSGIIVPEPGKPVSGHAKFEEAIKGILSIKGKMEIKTVYCLQTGNIAVGRSEWNITDNGDVKISAKGIEVMKQQPDGSWKIVVDHAFGAEAGLVVAS</sequence>
<dbReference type="RefSeq" id="WP_119758541.1">
    <property type="nucleotide sequence ID" value="NZ_CP032382.1"/>
</dbReference>
<dbReference type="InterPro" id="IPR032710">
    <property type="entry name" value="NTF2-like_dom_sf"/>
</dbReference>
<dbReference type="Pfam" id="PF14534">
    <property type="entry name" value="DUF4440"/>
    <property type="match status" value="1"/>
</dbReference>
<gene>
    <name evidence="2" type="ORF">D4L85_34000</name>
</gene>
<dbReference type="Proteomes" id="UP000266183">
    <property type="component" value="Chromosome"/>
</dbReference>
<dbReference type="Gene3D" id="3.10.450.50">
    <property type="match status" value="1"/>
</dbReference>
<dbReference type="SUPFAM" id="SSF54427">
    <property type="entry name" value="NTF2-like"/>
    <property type="match status" value="1"/>
</dbReference>
<dbReference type="OrthoDB" id="7375616at2"/>
<accession>A0A385STX2</accession>
<proteinExistence type="predicted"/>
<dbReference type="InterPro" id="IPR027843">
    <property type="entry name" value="DUF4440"/>
</dbReference>